<dbReference type="PANTHER" id="PTHR46344">
    <property type="entry name" value="OS02G0202900 PROTEIN"/>
    <property type="match status" value="1"/>
</dbReference>
<dbReference type="Proteomes" id="UP001432027">
    <property type="component" value="Unassembled WGS sequence"/>
</dbReference>
<dbReference type="InterPro" id="IPR015915">
    <property type="entry name" value="Kelch-typ_b-propeller"/>
</dbReference>
<dbReference type="SMART" id="SM00612">
    <property type="entry name" value="Kelch"/>
    <property type="match status" value="4"/>
</dbReference>
<dbReference type="Gene3D" id="2.120.10.80">
    <property type="entry name" value="Kelch-type beta propeller"/>
    <property type="match status" value="1"/>
</dbReference>
<evidence type="ECO:0000313" key="4">
    <source>
        <dbReference type="Proteomes" id="UP001432027"/>
    </source>
</evidence>
<dbReference type="Pfam" id="PF24681">
    <property type="entry name" value="Kelch_KLHDC2_KLHL20_DRC7"/>
    <property type="match status" value="1"/>
</dbReference>
<reference evidence="3" key="1">
    <citation type="submission" date="2023-10" db="EMBL/GenBank/DDBJ databases">
        <title>Genome assembly of Pristionchus species.</title>
        <authorList>
            <person name="Yoshida K."/>
            <person name="Sommer R.J."/>
        </authorList>
    </citation>
    <scope>NUCLEOTIDE SEQUENCE</scope>
    <source>
        <strain evidence="3">RS0144</strain>
    </source>
</reference>
<name>A0AAV5SQX7_9BILA</name>
<keyword evidence="4" id="KW-1185">Reference proteome</keyword>
<evidence type="ECO:0000256" key="1">
    <source>
        <dbReference type="ARBA" id="ARBA00022441"/>
    </source>
</evidence>
<keyword evidence="1" id="KW-0880">Kelch repeat</keyword>
<dbReference type="InterPro" id="IPR006652">
    <property type="entry name" value="Kelch_1"/>
</dbReference>
<evidence type="ECO:0000313" key="3">
    <source>
        <dbReference type="EMBL" id="GMS82485.1"/>
    </source>
</evidence>
<feature type="non-terminal residue" evidence="3">
    <location>
        <position position="1"/>
    </location>
</feature>
<organism evidence="3 4">
    <name type="scientific">Pristionchus entomophagus</name>
    <dbReference type="NCBI Taxonomy" id="358040"/>
    <lineage>
        <taxon>Eukaryota</taxon>
        <taxon>Metazoa</taxon>
        <taxon>Ecdysozoa</taxon>
        <taxon>Nematoda</taxon>
        <taxon>Chromadorea</taxon>
        <taxon>Rhabditida</taxon>
        <taxon>Rhabditina</taxon>
        <taxon>Diplogasteromorpha</taxon>
        <taxon>Diplogasteroidea</taxon>
        <taxon>Neodiplogasteridae</taxon>
        <taxon>Pristionchus</taxon>
    </lineage>
</organism>
<accession>A0AAV5SQX7</accession>
<dbReference type="SUPFAM" id="SSF117281">
    <property type="entry name" value="Kelch motif"/>
    <property type="match status" value="1"/>
</dbReference>
<dbReference type="EMBL" id="BTSX01000002">
    <property type="protein sequence ID" value="GMS82485.1"/>
    <property type="molecule type" value="Genomic_DNA"/>
</dbReference>
<dbReference type="PANTHER" id="PTHR46344:SF27">
    <property type="entry name" value="KELCH REPEAT SUPERFAMILY PROTEIN"/>
    <property type="match status" value="1"/>
</dbReference>
<keyword evidence="2" id="KW-0677">Repeat</keyword>
<protein>
    <submittedName>
        <fullName evidence="3">Uncharacterized protein</fullName>
    </submittedName>
</protein>
<comment type="caution">
    <text evidence="3">The sequence shown here is derived from an EMBL/GenBank/DDBJ whole genome shotgun (WGS) entry which is preliminary data.</text>
</comment>
<sequence>SFKTSARLCEEANRFIAFMDLAEMDEEDYNGSTIYLFNPITNEWTNVNTPKTPNCDSTVAVIGRQMFFIGGLIDNVDSPEYRHRCLVFDTQIHQWTETPRMLSARGSPAVGVIDGKIYAAGGNVSNDDALSTVETYCPLDDQPEWMPSKPMLKKRSRATSCVLDGKLYVLGGSEGNNFWNDGECYDPESDSWTLIAPRNVARHGFSAASCNGFIYVAG</sequence>
<feature type="non-terminal residue" evidence="3">
    <location>
        <position position="218"/>
    </location>
</feature>
<dbReference type="AlphaFoldDB" id="A0AAV5SQX7"/>
<gene>
    <name evidence="3" type="ORF">PENTCL1PPCAC_4660</name>
</gene>
<proteinExistence type="predicted"/>
<evidence type="ECO:0000256" key="2">
    <source>
        <dbReference type="ARBA" id="ARBA00022737"/>
    </source>
</evidence>